<feature type="compositionally biased region" description="Basic and acidic residues" evidence="1">
    <location>
        <begin position="92"/>
        <end position="105"/>
    </location>
</feature>
<sequence length="105" mass="10927">MGYRFSLILNRVVTKQEAVALKESSAADLSFAADALPTDAGIAVTRLEFTDEITPTLAEAIELGFAAVKAIPELSIPGLSVPAQPATPEQARAAEDAKETVEAAS</sequence>
<dbReference type="RefSeq" id="WP_146483622.1">
    <property type="nucleotide sequence ID" value="NZ_CP042266.1"/>
</dbReference>
<evidence type="ECO:0000256" key="1">
    <source>
        <dbReference type="SAM" id="MobiDB-lite"/>
    </source>
</evidence>
<dbReference type="EMBL" id="CP042266">
    <property type="protein sequence ID" value="QDY80225.1"/>
    <property type="molecule type" value="Genomic_DNA"/>
</dbReference>
<keyword evidence="3" id="KW-1185">Reference proteome</keyword>
<proteinExistence type="predicted"/>
<protein>
    <submittedName>
        <fullName evidence="2">Uncharacterized protein</fullName>
    </submittedName>
</protein>
<gene>
    <name evidence="2" type="ORF">FQU76_31115</name>
</gene>
<dbReference type="AlphaFoldDB" id="A0A5B8JEN0"/>
<dbReference type="Proteomes" id="UP000320580">
    <property type="component" value="Chromosome"/>
</dbReference>
<reference evidence="2 3" key="1">
    <citation type="submission" date="2019-07" db="EMBL/GenBank/DDBJ databases">
        <authorList>
            <person name="Zhu P."/>
        </authorList>
    </citation>
    <scope>NUCLEOTIDE SEQUENCE [LARGE SCALE GENOMIC DNA]</scope>
    <source>
        <strain evidence="2 3">SSL-25</strain>
    </source>
</reference>
<dbReference type="OrthoDB" id="4292979at2"/>
<feature type="region of interest" description="Disordered" evidence="1">
    <location>
        <begin position="80"/>
        <end position="105"/>
    </location>
</feature>
<organism evidence="2 3">
    <name type="scientific">Streptomyces qinzhouensis</name>
    <dbReference type="NCBI Taxonomy" id="2599401"/>
    <lineage>
        <taxon>Bacteria</taxon>
        <taxon>Bacillati</taxon>
        <taxon>Actinomycetota</taxon>
        <taxon>Actinomycetes</taxon>
        <taxon>Kitasatosporales</taxon>
        <taxon>Streptomycetaceae</taxon>
        <taxon>Streptomyces</taxon>
    </lineage>
</organism>
<evidence type="ECO:0000313" key="3">
    <source>
        <dbReference type="Proteomes" id="UP000320580"/>
    </source>
</evidence>
<evidence type="ECO:0000313" key="2">
    <source>
        <dbReference type="EMBL" id="QDY80225.1"/>
    </source>
</evidence>
<accession>A0A5B8JEN0</accession>
<name>A0A5B8JEN0_9ACTN</name>
<dbReference type="KEGG" id="sqz:FQU76_31115"/>